<evidence type="ECO:0000256" key="6">
    <source>
        <dbReference type="ARBA" id="ARBA00023004"/>
    </source>
</evidence>
<keyword evidence="3" id="KW-0479">Metal-binding</keyword>
<proteinExistence type="inferred from homology"/>
<evidence type="ECO:0000256" key="4">
    <source>
        <dbReference type="ARBA" id="ARBA00022964"/>
    </source>
</evidence>
<evidence type="ECO:0000313" key="8">
    <source>
        <dbReference type="EMBL" id="KIW91705.1"/>
    </source>
</evidence>
<dbReference type="Pfam" id="PF02668">
    <property type="entry name" value="TauD"/>
    <property type="match status" value="1"/>
</dbReference>
<evidence type="ECO:0000313" key="9">
    <source>
        <dbReference type="Proteomes" id="UP000053789"/>
    </source>
</evidence>
<dbReference type="GO" id="GO:0045329">
    <property type="term" value="P:carnitine biosynthetic process"/>
    <property type="evidence" value="ECO:0007669"/>
    <property type="project" value="TreeGrafter"/>
</dbReference>
<dbReference type="GO" id="GO:0046872">
    <property type="term" value="F:metal ion binding"/>
    <property type="evidence" value="ECO:0007669"/>
    <property type="project" value="UniProtKB-KW"/>
</dbReference>
<keyword evidence="6" id="KW-0408">Iron</keyword>
<dbReference type="InterPro" id="IPR038492">
    <property type="entry name" value="GBBH-like_N_sf"/>
</dbReference>
<dbReference type="GeneID" id="27700601"/>
<comment type="similarity">
    <text evidence="2">Belongs to the gamma-BBH/TMLD family.</text>
</comment>
<reference evidence="8" key="1">
    <citation type="submission" date="2015-01" db="EMBL/GenBank/DDBJ databases">
        <title>The Genome Sequence of Cladophialophora bantiana CBS 173.52.</title>
        <authorList>
            <consortium name="The Broad Institute Genomics Platform"/>
            <person name="Cuomo C."/>
            <person name="de Hoog S."/>
            <person name="Gorbushina A."/>
            <person name="Stielow B."/>
            <person name="Teixiera M."/>
            <person name="Abouelleil A."/>
            <person name="Chapman S.B."/>
            <person name="Priest M."/>
            <person name="Young S.K."/>
            <person name="Wortman J."/>
            <person name="Nusbaum C."/>
            <person name="Birren B."/>
        </authorList>
    </citation>
    <scope>NUCLEOTIDE SEQUENCE [LARGE SCALE GENOMIC DNA]</scope>
    <source>
        <strain evidence="8">CBS 173.52</strain>
    </source>
</reference>
<dbReference type="PANTHER" id="PTHR10696:SF25">
    <property type="entry name" value="OXIDOREDUCTASE AIM17-RELATED"/>
    <property type="match status" value="1"/>
</dbReference>
<comment type="cofactor">
    <cofactor evidence="1">
        <name>Fe(2+)</name>
        <dbReference type="ChEBI" id="CHEBI:29033"/>
    </cofactor>
</comment>
<sequence>MRIRLQGAGKGLAKLGSRVRQPTERLRNIVPGRAPIGTGPLSAPEVRARNSRLKSLVHDLEESSTPDTNPTTTGLNELFDSVGASTQGATPSKSWSRGEKLREGILVDNGIPLVSPILARDACKCSECIDPSDRQRNFSYADIPTDISFSRITPVENSGETIVSWRNDAPSHSAGKSTIFDKETISSLRKPFRNPHWYLYSLAQKLWDSESFTRDSNRFDFNEYMSNDDALAETLHLLWRDGLVFVDGVPESEASVSQIVTRIGPLMNTFYGPTWDVRSVPNAKNVAYTAKYLGFHMDLLYMREPPAFQFLHCIHNESVGGESRFADTFKAVDLLYSQDPAKVRDLMAYPVRYEYDNDGYFYSDLKPTILKRQELNVPNRPTHNAQHPYVMSDIGRVYWSPPFVGNIHPKLEHHELVRFVSASNAFASILERPEMVVEEKMDSGTCVIFNNLRVVHARNAFDLNSGRRWLRGAYLARQDFVSKASSMIDRMPANIRFYTMDGQDDAGAPGGK</sequence>
<organism evidence="8 9">
    <name type="scientific">Cladophialophora bantiana (strain ATCC 10958 / CBS 173.52 / CDC B-1940 / NIH 8579)</name>
    <name type="common">Xylohypha bantiana</name>
    <dbReference type="NCBI Taxonomy" id="1442370"/>
    <lineage>
        <taxon>Eukaryota</taxon>
        <taxon>Fungi</taxon>
        <taxon>Dikarya</taxon>
        <taxon>Ascomycota</taxon>
        <taxon>Pezizomycotina</taxon>
        <taxon>Eurotiomycetes</taxon>
        <taxon>Chaetothyriomycetidae</taxon>
        <taxon>Chaetothyriales</taxon>
        <taxon>Herpotrichiellaceae</taxon>
        <taxon>Cladophialophora</taxon>
    </lineage>
</organism>
<dbReference type="Gene3D" id="3.60.130.10">
    <property type="entry name" value="Clavaminate synthase-like"/>
    <property type="match status" value="1"/>
</dbReference>
<dbReference type="RefSeq" id="XP_016618374.1">
    <property type="nucleotide sequence ID" value="XM_016765405.1"/>
</dbReference>
<dbReference type="SUPFAM" id="SSF51197">
    <property type="entry name" value="Clavaminate synthase-like"/>
    <property type="match status" value="1"/>
</dbReference>
<dbReference type="InterPro" id="IPR042098">
    <property type="entry name" value="TauD-like_sf"/>
</dbReference>
<evidence type="ECO:0000256" key="2">
    <source>
        <dbReference type="ARBA" id="ARBA00008654"/>
    </source>
</evidence>
<dbReference type="GO" id="GO:0005739">
    <property type="term" value="C:mitochondrion"/>
    <property type="evidence" value="ECO:0007669"/>
    <property type="project" value="TreeGrafter"/>
</dbReference>
<evidence type="ECO:0000256" key="3">
    <source>
        <dbReference type="ARBA" id="ARBA00022723"/>
    </source>
</evidence>
<evidence type="ECO:0000256" key="1">
    <source>
        <dbReference type="ARBA" id="ARBA00001954"/>
    </source>
</evidence>
<dbReference type="EMBL" id="KN846990">
    <property type="protein sequence ID" value="KIW91705.1"/>
    <property type="molecule type" value="Genomic_DNA"/>
</dbReference>
<dbReference type="AlphaFoldDB" id="A0A0D2HLP5"/>
<keyword evidence="4" id="KW-0223">Dioxygenase</keyword>
<dbReference type="GO" id="GO:0051213">
    <property type="term" value="F:dioxygenase activity"/>
    <property type="evidence" value="ECO:0007669"/>
    <property type="project" value="UniProtKB-KW"/>
</dbReference>
<dbReference type="Gene3D" id="3.30.2020.30">
    <property type="match status" value="1"/>
</dbReference>
<dbReference type="HOGENOM" id="CLU_021859_0_0_1"/>
<dbReference type="InterPro" id="IPR003819">
    <property type="entry name" value="TauD/TfdA-like"/>
</dbReference>
<keyword evidence="9" id="KW-1185">Reference proteome</keyword>
<accession>A0A0D2HLP5</accession>
<evidence type="ECO:0000259" key="7">
    <source>
        <dbReference type="Pfam" id="PF02668"/>
    </source>
</evidence>
<feature type="domain" description="TauD/TfdA-like" evidence="7">
    <location>
        <begin position="215"/>
        <end position="474"/>
    </location>
</feature>
<dbReference type="Proteomes" id="UP000053789">
    <property type="component" value="Unassembled WGS sequence"/>
</dbReference>
<evidence type="ECO:0000256" key="5">
    <source>
        <dbReference type="ARBA" id="ARBA00023002"/>
    </source>
</evidence>
<gene>
    <name evidence="8" type="ORF">Z519_07673</name>
</gene>
<name>A0A0D2HLP5_CLAB1</name>
<keyword evidence="5" id="KW-0560">Oxidoreductase</keyword>
<protein>
    <recommendedName>
        <fullName evidence="7">TauD/TfdA-like domain-containing protein</fullName>
    </recommendedName>
</protein>
<dbReference type="InterPro" id="IPR050411">
    <property type="entry name" value="AlphaKG_dependent_hydroxylases"/>
</dbReference>
<dbReference type="OrthoDB" id="406634at2759"/>
<dbReference type="PANTHER" id="PTHR10696">
    <property type="entry name" value="GAMMA-BUTYROBETAINE HYDROXYLASE-RELATED"/>
    <property type="match status" value="1"/>
</dbReference>